<dbReference type="EMBL" id="JARBHB010000002">
    <property type="protein sequence ID" value="KAJ8894084.1"/>
    <property type="molecule type" value="Genomic_DNA"/>
</dbReference>
<organism evidence="1 2">
    <name type="scientific">Dryococelus australis</name>
    <dbReference type="NCBI Taxonomy" id="614101"/>
    <lineage>
        <taxon>Eukaryota</taxon>
        <taxon>Metazoa</taxon>
        <taxon>Ecdysozoa</taxon>
        <taxon>Arthropoda</taxon>
        <taxon>Hexapoda</taxon>
        <taxon>Insecta</taxon>
        <taxon>Pterygota</taxon>
        <taxon>Neoptera</taxon>
        <taxon>Polyneoptera</taxon>
        <taxon>Phasmatodea</taxon>
        <taxon>Verophasmatodea</taxon>
        <taxon>Anareolatae</taxon>
        <taxon>Phasmatidae</taxon>
        <taxon>Eurycanthinae</taxon>
        <taxon>Dryococelus</taxon>
    </lineage>
</organism>
<gene>
    <name evidence="1" type="ORF">PR048_006694</name>
</gene>
<accession>A0ABQ9ICW8</accession>
<sequence>MPQARQIDSRLWFAVNMVPYLGKGVWLVQKGNKKTCTRIVYERAFLMHLRNSPLARTPPSDISNFPSNLLKGALDVLPKEIHSVSTPPKNGEPGSIPSTVTGFLHVGIVPDNAVGRWVLSGISRFPRPFILAPLHVHFNHRIGSQDLAIKEPPKYLHSLIFVNNRN</sequence>
<evidence type="ECO:0000313" key="1">
    <source>
        <dbReference type="EMBL" id="KAJ8894084.1"/>
    </source>
</evidence>
<comment type="caution">
    <text evidence="1">The sequence shown here is derived from an EMBL/GenBank/DDBJ whole genome shotgun (WGS) entry which is preliminary data.</text>
</comment>
<dbReference type="InterPro" id="IPR008606">
    <property type="entry name" value="EIF4EBP"/>
</dbReference>
<dbReference type="Proteomes" id="UP001159363">
    <property type="component" value="Chromosome 2"/>
</dbReference>
<evidence type="ECO:0000313" key="2">
    <source>
        <dbReference type="Proteomes" id="UP001159363"/>
    </source>
</evidence>
<protein>
    <submittedName>
        <fullName evidence="1">Uncharacterized protein</fullName>
    </submittedName>
</protein>
<proteinExistence type="predicted"/>
<reference evidence="1 2" key="1">
    <citation type="submission" date="2023-02" db="EMBL/GenBank/DDBJ databases">
        <title>LHISI_Scaffold_Assembly.</title>
        <authorList>
            <person name="Stuart O.P."/>
            <person name="Cleave R."/>
            <person name="Magrath M.J.L."/>
            <person name="Mikheyev A.S."/>
        </authorList>
    </citation>
    <scope>NUCLEOTIDE SEQUENCE [LARGE SCALE GENOMIC DNA]</scope>
    <source>
        <strain evidence="1">Daus_M_001</strain>
        <tissue evidence="1">Leg muscle</tissue>
    </source>
</reference>
<keyword evidence="2" id="KW-1185">Reference proteome</keyword>
<name>A0ABQ9ICW8_9NEOP</name>
<dbReference type="Pfam" id="PF05456">
    <property type="entry name" value="eIF_4EBP"/>
    <property type="match status" value="1"/>
</dbReference>